<evidence type="ECO:0000256" key="2">
    <source>
        <dbReference type="ARBA" id="ARBA00022597"/>
    </source>
</evidence>
<comment type="caution">
    <text evidence="5">The sequence shown here is derived from an EMBL/GenBank/DDBJ whole genome shotgun (WGS) entry which is preliminary data.</text>
</comment>
<dbReference type="Gene3D" id="1.20.58.80">
    <property type="entry name" value="Phosphotransferase system, lactose/cellobiose-type IIA subunit"/>
    <property type="match status" value="1"/>
</dbReference>
<dbReference type="AlphaFoldDB" id="A0A5R9DTS6"/>
<evidence type="ECO:0000313" key="6">
    <source>
        <dbReference type="Proteomes" id="UP000306420"/>
    </source>
</evidence>
<evidence type="ECO:0000256" key="1">
    <source>
        <dbReference type="ARBA" id="ARBA00022448"/>
    </source>
</evidence>
<dbReference type="GO" id="GO:0016740">
    <property type="term" value="F:transferase activity"/>
    <property type="evidence" value="ECO:0007669"/>
    <property type="project" value="UniProtKB-KW"/>
</dbReference>
<dbReference type="PANTHER" id="PTHR34382:SF7">
    <property type="entry name" value="PTS SYSTEM N,N'-DIACETYLCHITOBIOSE-SPECIFIC EIIA COMPONENT"/>
    <property type="match status" value="1"/>
</dbReference>
<reference evidence="5 6" key="1">
    <citation type="submission" date="2019-05" db="EMBL/GenBank/DDBJ databases">
        <title>The metagenome of a microbial culture collection derived from dairy environment covers the genomic content of the human microbiome.</title>
        <authorList>
            <person name="Roder T."/>
            <person name="Wuthrich D."/>
            <person name="Sattari Z."/>
            <person name="Von Ah U."/>
            <person name="Bar C."/>
            <person name="Ronchi F."/>
            <person name="Macpherson A.J."/>
            <person name="Ganal-Vonarburg S.C."/>
            <person name="Bruggmann R."/>
            <person name="Vergeres G."/>
        </authorList>
    </citation>
    <scope>NUCLEOTIDE SEQUENCE [LARGE SCALE GENOMIC DNA]</scope>
    <source>
        <strain evidence="5 6">FAM 24227</strain>
    </source>
</reference>
<evidence type="ECO:0000256" key="4">
    <source>
        <dbReference type="ARBA" id="ARBA00022683"/>
    </source>
</evidence>
<dbReference type="InterPro" id="IPR003188">
    <property type="entry name" value="PTS_IIA_lac/cel"/>
</dbReference>
<keyword evidence="3" id="KW-0808">Transferase</keyword>
<accession>A0A5R9DTS6</accession>
<keyword evidence="2" id="KW-0762">Sugar transport</keyword>
<dbReference type="InterPro" id="IPR036542">
    <property type="entry name" value="PTS_IIA_lac/cel_sf"/>
</dbReference>
<dbReference type="GO" id="GO:0009401">
    <property type="term" value="P:phosphoenolpyruvate-dependent sugar phosphotransferase system"/>
    <property type="evidence" value="ECO:0007669"/>
    <property type="project" value="UniProtKB-KW"/>
</dbReference>
<evidence type="ECO:0000256" key="3">
    <source>
        <dbReference type="ARBA" id="ARBA00022679"/>
    </source>
</evidence>
<name>A0A5R9DTS6_9LACT</name>
<keyword evidence="1" id="KW-0813">Transport</keyword>
<dbReference type="EMBL" id="VBSP01000056">
    <property type="protein sequence ID" value="TLQ39561.1"/>
    <property type="molecule type" value="Genomic_DNA"/>
</dbReference>
<dbReference type="Proteomes" id="UP000306420">
    <property type="component" value="Unassembled WGS sequence"/>
</dbReference>
<organism evidence="5 6">
    <name type="scientific">Ruoffia tabacinasalis</name>
    <dbReference type="NCBI Taxonomy" id="87458"/>
    <lineage>
        <taxon>Bacteria</taxon>
        <taxon>Bacillati</taxon>
        <taxon>Bacillota</taxon>
        <taxon>Bacilli</taxon>
        <taxon>Lactobacillales</taxon>
        <taxon>Aerococcaceae</taxon>
        <taxon>Ruoffia</taxon>
    </lineage>
</organism>
<dbReference type="OrthoDB" id="350602at2"/>
<keyword evidence="4" id="KW-0598">Phosphotransferase system</keyword>
<proteinExistence type="predicted"/>
<protein>
    <submittedName>
        <fullName evidence="5">PTS lactose/cellobiose transporter subunit IIA</fullName>
    </submittedName>
</protein>
<evidence type="ECO:0000313" key="5">
    <source>
        <dbReference type="EMBL" id="TLQ39561.1"/>
    </source>
</evidence>
<gene>
    <name evidence="5" type="ORF">FEZ33_10835</name>
</gene>
<dbReference type="PANTHER" id="PTHR34382">
    <property type="entry name" value="PTS SYSTEM N,N'-DIACETYLCHITOBIOSE-SPECIFIC EIIA COMPONENT"/>
    <property type="match status" value="1"/>
</dbReference>
<dbReference type="SUPFAM" id="SSF46973">
    <property type="entry name" value="Enzyme IIa from lactose specific PTS, IIa-lac"/>
    <property type="match status" value="1"/>
</dbReference>
<sequence>MIEAHHAQTALLTQEASGDPVALSLLMVHGQNHLITAITFKDMANEIIAVYSDLGCQTFRIDDASWL</sequence>
<dbReference type="Pfam" id="PF02255">
    <property type="entry name" value="PTS_IIA"/>
    <property type="match status" value="1"/>
</dbReference>